<dbReference type="EMBL" id="BAAAQN010000051">
    <property type="protein sequence ID" value="GAA2051560.1"/>
    <property type="molecule type" value="Genomic_DNA"/>
</dbReference>
<comment type="caution">
    <text evidence="1">The sequence shown here is derived from an EMBL/GenBank/DDBJ whole genome shotgun (WGS) entry which is preliminary data.</text>
</comment>
<organism evidence="1 2">
    <name type="scientific">Catenulispora yoronensis</name>
    <dbReference type="NCBI Taxonomy" id="450799"/>
    <lineage>
        <taxon>Bacteria</taxon>
        <taxon>Bacillati</taxon>
        <taxon>Actinomycetota</taxon>
        <taxon>Actinomycetes</taxon>
        <taxon>Catenulisporales</taxon>
        <taxon>Catenulisporaceae</taxon>
        <taxon>Catenulispora</taxon>
    </lineage>
</organism>
<proteinExistence type="predicted"/>
<gene>
    <name evidence="1" type="ORF">GCM10009839_68250</name>
</gene>
<name>A0ABP5GQS2_9ACTN</name>
<accession>A0ABP5GQS2</accession>
<evidence type="ECO:0000313" key="1">
    <source>
        <dbReference type="EMBL" id="GAA2051560.1"/>
    </source>
</evidence>
<protein>
    <submittedName>
        <fullName evidence="1">Uncharacterized protein</fullName>
    </submittedName>
</protein>
<evidence type="ECO:0000313" key="2">
    <source>
        <dbReference type="Proteomes" id="UP001500751"/>
    </source>
</evidence>
<keyword evidence="2" id="KW-1185">Reference proteome</keyword>
<sequence>MQFVLLSGRSAGLMGRVGAALGVGAGLGASAALAVSAVGGVGGALVAGVCAGVAVVGARGGGWMAASVESAPVVGTGAGGGVGFGVAGPGGPRRRVGRRAVGTLIGVDEDVPRGAEEGVLEGFGAGAFQGWVGRSADVEVVAVSVPELAAEGRAAFLKALGDAARRGASVWVALLCPESDAALRMADALRESQPGFLAGLEEVLWVLYRWQREVNAAMGGERPTRPVEIVLYSQPFGRPPLPALAPHYVFDDTLVTVPLPTDVGEARVYARYPVDHRFALPFGMYRELIRTRHVPLEKHILDRVVVGMDGGPDLAGVKFVRHDGVKYLAVRDREAVTRLGGAARVEVFHGVGERVAYRPVAVGGGREAELVKVLDSLVAAKYGGAPRDERCFFYRLEGYEL</sequence>
<dbReference type="Proteomes" id="UP001500751">
    <property type="component" value="Unassembled WGS sequence"/>
</dbReference>
<reference evidence="2" key="1">
    <citation type="journal article" date="2019" name="Int. J. Syst. Evol. Microbiol.">
        <title>The Global Catalogue of Microorganisms (GCM) 10K type strain sequencing project: providing services to taxonomists for standard genome sequencing and annotation.</title>
        <authorList>
            <consortium name="The Broad Institute Genomics Platform"/>
            <consortium name="The Broad Institute Genome Sequencing Center for Infectious Disease"/>
            <person name="Wu L."/>
            <person name="Ma J."/>
        </authorList>
    </citation>
    <scope>NUCLEOTIDE SEQUENCE [LARGE SCALE GENOMIC DNA]</scope>
    <source>
        <strain evidence="2">JCM 16014</strain>
    </source>
</reference>